<sequence>MKTDKLLHFLCGYVISITLSLFVVWLGPVVGVLTAFGKEFIYDKWMGKGTFEWQDINVTLVGVLFGFVVAFIKLHV</sequence>
<feature type="transmembrane region" description="Helical" evidence="1">
    <location>
        <begin position="56"/>
        <end position="74"/>
    </location>
</feature>
<keyword evidence="1" id="KW-0812">Transmembrane</keyword>
<comment type="caution">
    <text evidence="2">The sequence shown here is derived from an EMBL/GenBank/DDBJ whole genome shotgun (WGS) entry which is preliminary data.</text>
</comment>
<keyword evidence="1" id="KW-0472">Membrane</keyword>
<reference evidence="2" key="2">
    <citation type="submission" date="2021-04" db="EMBL/GenBank/DDBJ databases">
        <authorList>
            <person name="Gilroy R."/>
        </authorList>
    </citation>
    <scope>NUCLEOTIDE SEQUENCE</scope>
    <source>
        <strain evidence="2">ChiHjej11B10-19426</strain>
    </source>
</reference>
<name>A0A9D2DDN8_9BACT</name>
<evidence type="ECO:0000313" key="2">
    <source>
        <dbReference type="EMBL" id="HIZ15155.1"/>
    </source>
</evidence>
<reference evidence="2" key="1">
    <citation type="journal article" date="2021" name="PeerJ">
        <title>Extensive microbial diversity within the chicken gut microbiome revealed by metagenomics and culture.</title>
        <authorList>
            <person name="Gilroy R."/>
            <person name="Ravi A."/>
            <person name="Getino M."/>
            <person name="Pursley I."/>
            <person name="Horton D.L."/>
            <person name="Alikhan N.F."/>
            <person name="Baker D."/>
            <person name="Gharbi K."/>
            <person name="Hall N."/>
            <person name="Watson M."/>
            <person name="Adriaenssens E.M."/>
            <person name="Foster-Nyarko E."/>
            <person name="Jarju S."/>
            <person name="Secka A."/>
            <person name="Antonio M."/>
            <person name="Oren A."/>
            <person name="Chaudhuri R.R."/>
            <person name="La Ragione R."/>
            <person name="Hildebrand F."/>
            <person name="Pallen M.J."/>
        </authorList>
    </citation>
    <scope>NUCLEOTIDE SEQUENCE</scope>
    <source>
        <strain evidence="2">ChiHjej11B10-19426</strain>
    </source>
</reference>
<feature type="transmembrane region" description="Helical" evidence="1">
    <location>
        <begin position="12"/>
        <end position="36"/>
    </location>
</feature>
<proteinExistence type="predicted"/>
<dbReference type="AlphaFoldDB" id="A0A9D2DDN8"/>
<dbReference type="EMBL" id="DXCC01000015">
    <property type="protein sequence ID" value="HIZ15155.1"/>
    <property type="molecule type" value="Genomic_DNA"/>
</dbReference>
<organism evidence="2 3">
    <name type="scientific">Candidatus Tidjanibacter faecipullorum</name>
    <dbReference type="NCBI Taxonomy" id="2838766"/>
    <lineage>
        <taxon>Bacteria</taxon>
        <taxon>Pseudomonadati</taxon>
        <taxon>Bacteroidota</taxon>
        <taxon>Bacteroidia</taxon>
        <taxon>Bacteroidales</taxon>
        <taxon>Rikenellaceae</taxon>
        <taxon>Tidjanibacter</taxon>
    </lineage>
</organism>
<evidence type="ECO:0000313" key="3">
    <source>
        <dbReference type="Proteomes" id="UP000824014"/>
    </source>
</evidence>
<dbReference type="Proteomes" id="UP000824014">
    <property type="component" value="Unassembled WGS sequence"/>
</dbReference>
<keyword evidence="1" id="KW-1133">Transmembrane helix</keyword>
<gene>
    <name evidence="2" type="ORF">H9816_04525</name>
</gene>
<accession>A0A9D2DDN8</accession>
<protein>
    <submittedName>
        <fullName evidence="2">Uncharacterized protein</fullName>
    </submittedName>
</protein>
<evidence type="ECO:0000256" key="1">
    <source>
        <dbReference type="SAM" id="Phobius"/>
    </source>
</evidence>